<keyword evidence="2" id="KW-0694">RNA-binding</keyword>
<dbReference type="Gene3D" id="1.10.1790.10">
    <property type="entry name" value="PRD domain"/>
    <property type="match status" value="2"/>
</dbReference>
<dbReference type="eggNOG" id="COG3711">
    <property type="taxonomic scope" value="Bacteria"/>
</dbReference>
<dbReference type="NCBIfam" id="NF041678">
    <property type="entry name" value="trans_antitermLacT"/>
    <property type="match status" value="1"/>
</dbReference>
<dbReference type="SUPFAM" id="SSF50151">
    <property type="entry name" value="SacY-like RNA-binding domain"/>
    <property type="match status" value="1"/>
</dbReference>
<dbReference type="InterPro" id="IPR001550">
    <property type="entry name" value="Transcrpt_antitermin_CS"/>
</dbReference>
<protein>
    <submittedName>
        <fullName evidence="8">Transcriptional antiterminator</fullName>
    </submittedName>
</protein>
<keyword evidence="4" id="KW-0010">Activator</keyword>
<dbReference type="Pfam" id="PF00874">
    <property type="entry name" value="PRD"/>
    <property type="match status" value="2"/>
</dbReference>
<comment type="similarity">
    <text evidence="6">Belongs to the transcriptional antiterminator BglG family.</text>
</comment>
<feature type="domain" description="PRD" evidence="7">
    <location>
        <begin position="80"/>
        <end position="184"/>
    </location>
</feature>
<dbReference type="Proteomes" id="UP000051984">
    <property type="component" value="Unassembled WGS sequence"/>
</dbReference>
<dbReference type="PROSITE" id="PS51372">
    <property type="entry name" value="PRD_2"/>
    <property type="match status" value="2"/>
</dbReference>
<dbReference type="InterPro" id="IPR036650">
    <property type="entry name" value="CAT_RNA-bd_dom_sf"/>
</dbReference>
<keyword evidence="5" id="KW-0804">Transcription</keyword>
<evidence type="ECO:0000313" key="9">
    <source>
        <dbReference type="Proteomes" id="UP000051984"/>
    </source>
</evidence>
<dbReference type="GO" id="GO:0045893">
    <property type="term" value="P:positive regulation of DNA-templated transcription"/>
    <property type="evidence" value="ECO:0007669"/>
    <property type="project" value="InterPro"/>
</dbReference>
<evidence type="ECO:0000313" key="8">
    <source>
        <dbReference type="EMBL" id="KRK09683.1"/>
    </source>
</evidence>
<dbReference type="PROSITE" id="PS00654">
    <property type="entry name" value="PRD_1"/>
    <property type="match status" value="1"/>
</dbReference>
<dbReference type="AlphaFoldDB" id="A0A0R1ENB0"/>
<name>A0A0R1ENB0_LACZE</name>
<dbReference type="PANTHER" id="PTHR30185">
    <property type="entry name" value="CRYPTIC BETA-GLUCOSIDE BGL OPERON ANTITERMINATOR"/>
    <property type="match status" value="1"/>
</dbReference>
<dbReference type="SMART" id="SM01061">
    <property type="entry name" value="CAT_RBD"/>
    <property type="match status" value="1"/>
</dbReference>
<dbReference type="InterPro" id="IPR004341">
    <property type="entry name" value="CAT_RNA-bd_dom"/>
</dbReference>
<dbReference type="InterPro" id="IPR036634">
    <property type="entry name" value="PRD_sf"/>
</dbReference>
<dbReference type="InterPro" id="IPR011608">
    <property type="entry name" value="PRD"/>
</dbReference>
<dbReference type="InterPro" id="IPR050661">
    <property type="entry name" value="BglG_antiterminators"/>
</dbReference>
<dbReference type="PANTHER" id="PTHR30185:SF15">
    <property type="entry name" value="CRYPTIC BETA-GLUCOSIDE BGL OPERON ANTITERMINATOR"/>
    <property type="match status" value="1"/>
</dbReference>
<organism evidence="8 9">
    <name type="scientific">Lacticaseibacillus zeae DSM 20178 = KCTC 3804</name>
    <dbReference type="NCBI Taxonomy" id="1423816"/>
    <lineage>
        <taxon>Bacteria</taxon>
        <taxon>Bacillati</taxon>
        <taxon>Bacillota</taxon>
        <taxon>Bacilli</taxon>
        <taxon>Lactobacillales</taxon>
        <taxon>Lactobacillaceae</taxon>
        <taxon>Lacticaseibacillus</taxon>
    </lineage>
</organism>
<evidence type="ECO:0000259" key="7">
    <source>
        <dbReference type="PROSITE" id="PS51372"/>
    </source>
</evidence>
<proteinExistence type="inferred from homology"/>
<evidence type="ECO:0000256" key="5">
    <source>
        <dbReference type="ARBA" id="ARBA00023163"/>
    </source>
</evidence>
<keyword evidence="3" id="KW-0805">Transcription regulation</keyword>
<gene>
    <name evidence="8" type="ORF">FD51_GL002235</name>
</gene>
<dbReference type="EMBL" id="AZCT01000030">
    <property type="protein sequence ID" value="KRK09683.1"/>
    <property type="molecule type" value="Genomic_DNA"/>
</dbReference>
<evidence type="ECO:0000256" key="6">
    <source>
        <dbReference type="ARBA" id="ARBA00038510"/>
    </source>
</evidence>
<dbReference type="GO" id="GO:0003723">
    <property type="term" value="F:RNA binding"/>
    <property type="evidence" value="ECO:0007669"/>
    <property type="project" value="UniProtKB-KW"/>
</dbReference>
<evidence type="ECO:0000256" key="3">
    <source>
        <dbReference type="ARBA" id="ARBA00023015"/>
    </source>
</evidence>
<dbReference type="Pfam" id="PF03123">
    <property type="entry name" value="CAT_RBD"/>
    <property type="match status" value="1"/>
</dbReference>
<evidence type="ECO:0000256" key="2">
    <source>
        <dbReference type="ARBA" id="ARBA00022884"/>
    </source>
</evidence>
<dbReference type="InterPro" id="IPR053665">
    <property type="entry name" value="Antiterminator_BglG"/>
</dbReference>
<sequence length="306" mass="35414">MICGFFFALGGDDNLPKIAQIFNNNVALVDLDNRGQAVVRGRGIAFQKRRGDVIPTKQIEKIFYLANETSRQNLYFLLKNIPIDVVTTTYEIIDVAQKQYRLKVLDYIYITLSDHIYEAYKRYQAGTYQETMVPDFHIQYPAEYAVAKQALQIIATNLGVQFPQSEIKNLALHFINASGEDDGEQVFGKSNEASLSQLVQEVLKRHHITRSHSNGNYYDRFMIHLQYLIDRLQRVDTYAVTIVPEVATELKQNYPQSYKIASEIFDEIKDQLYRSMSEDERLYFIIHIQRLINEAPAQNHSQNDSL</sequence>
<evidence type="ECO:0000256" key="4">
    <source>
        <dbReference type="ARBA" id="ARBA00023159"/>
    </source>
</evidence>
<evidence type="ECO:0000256" key="1">
    <source>
        <dbReference type="ARBA" id="ARBA00022737"/>
    </source>
</evidence>
<keyword evidence="1" id="KW-0677">Repeat</keyword>
<accession>A0A0R1ENB0</accession>
<dbReference type="PATRIC" id="fig|1423816.3.peg.2315"/>
<feature type="domain" description="PRD" evidence="7">
    <location>
        <begin position="186"/>
        <end position="298"/>
    </location>
</feature>
<reference evidence="8 9" key="1">
    <citation type="journal article" date="2015" name="Genome Announc.">
        <title>Expanding the biotechnology potential of lactobacilli through comparative genomics of 213 strains and associated genera.</title>
        <authorList>
            <person name="Sun Z."/>
            <person name="Harris H.M."/>
            <person name="McCann A."/>
            <person name="Guo C."/>
            <person name="Argimon S."/>
            <person name="Zhang W."/>
            <person name="Yang X."/>
            <person name="Jeffery I.B."/>
            <person name="Cooney J.C."/>
            <person name="Kagawa T.F."/>
            <person name="Liu W."/>
            <person name="Song Y."/>
            <person name="Salvetti E."/>
            <person name="Wrobel A."/>
            <person name="Rasinkangas P."/>
            <person name="Parkhill J."/>
            <person name="Rea M.C."/>
            <person name="O'Sullivan O."/>
            <person name="Ritari J."/>
            <person name="Douillard F.P."/>
            <person name="Paul Ross R."/>
            <person name="Yang R."/>
            <person name="Briner A.E."/>
            <person name="Felis G.E."/>
            <person name="de Vos W.M."/>
            <person name="Barrangou R."/>
            <person name="Klaenhammer T.R."/>
            <person name="Caufield P.W."/>
            <person name="Cui Y."/>
            <person name="Zhang H."/>
            <person name="O'Toole P.W."/>
        </authorList>
    </citation>
    <scope>NUCLEOTIDE SEQUENCE [LARGE SCALE GENOMIC DNA]</scope>
    <source>
        <strain evidence="8 9">DSM 20178</strain>
    </source>
</reference>
<dbReference type="SUPFAM" id="SSF63520">
    <property type="entry name" value="PTS-regulatory domain, PRD"/>
    <property type="match status" value="2"/>
</dbReference>
<comment type="caution">
    <text evidence="8">The sequence shown here is derived from an EMBL/GenBank/DDBJ whole genome shotgun (WGS) entry which is preliminary data.</text>
</comment>
<dbReference type="Gene3D" id="2.30.24.10">
    <property type="entry name" value="CAT RNA-binding domain"/>
    <property type="match status" value="1"/>
</dbReference>